<keyword evidence="2" id="KW-1185">Reference proteome</keyword>
<dbReference type="RefSeq" id="WP_192749665.1">
    <property type="nucleotide sequence ID" value="NZ_BAABJL010000086.1"/>
</dbReference>
<gene>
    <name evidence="1" type="ORF">HEB94_002151</name>
</gene>
<comment type="caution">
    <text evidence="1">The sequence shown here is derived from an EMBL/GenBank/DDBJ whole genome shotgun (WGS) entry which is preliminary data.</text>
</comment>
<dbReference type="AlphaFoldDB" id="A0A927MU51"/>
<sequence>MTSVLTWVTMIRVLSPADVRERLRTAATAAFEGDVAALELAESWLTSVSARDLLRIDGFARQYRCEGPTLGTSQQWTRQVLSGSLPAAALASMHPDGFVRERAVRLLDRSRTPLSERMLALRAADHVAQVRVPAIEAVLSRTDLKAASRIMPVLQRFEARGRGAEARTLYLGAIENRHGEPHVWAQMRESTDRDLRRAAFQHSRKRGGLLRTQDAVDQLPRERDQVVRRLLANLIADNAEPAVIRAVLLPARTAESRVLGLVKLDASQLTPSDVEALLVDSSVLVRSWARQRWTEMGNDPVATCRQLARFPANPTRRARAYLALAEAGAQTDRGEVLHLVHSTEPALQKVGLRLLVDKATSEDVPDLLGLVAAKHSRIARMASEVLAHNVGLWSIADLAPLKRATNPHLRRRGWWLHRSRLGWEPLIADLEVLRDPDRQLAVLGRQPTPPMYRPPDERQQQYIAELLIDAPLSRDQKLAIALAAGLRDLMTELQASRSSCSIVVTGEG</sequence>
<name>A0A927MU51_9ACTN</name>
<evidence type="ECO:0000313" key="2">
    <source>
        <dbReference type="Proteomes" id="UP000638648"/>
    </source>
</evidence>
<evidence type="ECO:0008006" key="3">
    <source>
        <dbReference type="Google" id="ProtNLM"/>
    </source>
</evidence>
<reference evidence="1" key="1">
    <citation type="submission" date="2020-10" db="EMBL/GenBank/DDBJ databases">
        <title>Sequencing the genomes of 1000 actinobacteria strains.</title>
        <authorList>
            <person name="Klenk H.-P."/>
        </authorList>
    </citation>
    <scope>NUCLEOTIDE SEQUENCE</scope>
    <source>
        <strain evidence="1">DSM 45354</strain>
    </source>
</reference>
<dbReference type="EMBL" id="JADBEM010000001">
    <property type="protein sequence ID" value="MBE1605303.1"/>
    <property type="molecule type" value="Genomic_DNA"/>
</dbReference>
<accession>A0A927MU51</accession>
<evidence type="ECO:0000313" key="1">
    <source>
        <dbReference type="EMBL" id="MBE1605303.1"/>
    </source>
</evidence>
<protein>
    <recommendedName>
        <fullName evidence="3">HEAT repeat-containing protein</fullName>
    </recommendedName>
</protein>
<organism evidence="1 2">
    <name type="scientific">Actinopolymorpha pittospori</name>
    <dbReference type="NCBI Taxonomy" id="648752"/>
    <lineage>
        <taxon>Bacteria</taxon>
        <taxon>Bacillati</taxon>
        <taxon>Actinomycetota</taxon>
        <taxon>Actinomycetes</taxon>
        <taxon>Propionibacteriales</taxon>
        <taxon>Actinopolymorphaceae</taxon>
        <taxon>Actinopolymorpha</taxon>
    </lineage>
</organism>
<dbReference type="Proteomes" id="UP000638648">
    <property type="component" value="Unassembled WGS sequence"/>
</dbReference>
<proteinExistence type="predicted"/>